<feature type="transmembrane region" description="Helical" evidence="5">
    <location>
        <begin position="79"/>
        <end position="97"/>
    </location>
</feature>
<feature type="transmembrane region" description="Helical" evidence="5">
    <location>
        <begin position="130"/>
        <end position="147"/>
    </location>
</feature>
<evidence type="ECO:0000313" key="8">
    <source>
        <dbReference type="Proteomes" id="UP000652567"/>
    </source>
</evidence>
<feature type="domain" description="Integral membrane bound transporter" evidence="6">
    <location>
        <begin position="210"/>
        <end position="336"/>
    </location>
</feature>
<name>A0A928YV07_9GAMM</name>
<proteinExistence type="predicted"/>
<dbReference type="GO" id="GO:0016020">
    <property type="term" value="C:membrane"/>
    <property type="evidence" value="ECO:0007669"/>
    <property type="project" value="UniProtKB-SubCell"/>
</dbReference>
<feature type="transmembrane region" description="Helical" evidence="5">
    <location>
        <begin position="294"/>
        <end position="312"/>
    </location>
</feature>
<feature type="transmembrane region" description="Helical" evidence="5">
    <location>
        <begin position="248"/>
        <end position="264"/>
    </location>
</feature>
<gene>
    <name evidence="7" type="ORF">C4F51_15195</name>
</gene>
<protein>
    <submittedName>
        <fullName evidence="7">FUSC family protein</fullName>
    </submittedName>
</protein>
<keyword evidence="8" id="KW-1185">Reference proteome</keyword>
<dbReference type="Pfam" id="PF13515">
    <property type="entry name" value="FUSC_2"/>
    <property type="match status" value="1"/>
</dbReference>
<reference evidence="7" key="1">
    <citation type="submission" date="2018-07" db="EMBL/GenBank/DDBJ databases">
        <title>Genome assembly of strain Ka43.</title>
        <authorList>
            <person name="Kukolya J."/>
            <person name="Nagy I."/>
            <person name="Horvath B."/>
            <person name="Toth A."/>
        </authorList>
    </citation>
    <scope>NUCLEOTIDE SEQUENCE</scope>
    <source>
        <strain evidence="7">KB43</strain>
    </source>
</reference>
<comment type="caution">
    <text evidence="7">The sequence shown here is derived from an EMBL/GenBank/DDBJ whole genome shotgun (WGS) entry which is preliminary data.</text>
</comment>
<feature type="transmembrane region" description="Helical" evidence="5">
    <location>
        <begin position="103"/>
        <end position="123"/>
    </location>
</feature>
<dbReference type="RefSeq" id="WP_193911164.1">
    <property type="nucleotide sequence ID" value="NZ_PRDL01000001.1"/>
</dbReference>
<evidence type="ECO:0000256" key="2">
    <source>
        <dbReference type="ARBA" id="ARBA00022692"/>
    </source>
</evidence>
<dbReference type="EMBL" id="PRDL01000001">
    <property type="protein sequence ID" value="MBE8718529.1"/>
    <property type="molecule type" value="Genomic_DNA"/>
</dbReference>
<dbReference type="Proteomes" id="UP000652567">
    <property type="component" value="Unassembled WGS sequence"/>
</dbReference>
<evidence type="ECO:0000256" key="1">
    <source>
        <dbReference type="ARBA" id="ARBA00004141"/>
    </source>
</evidence>
<evidence type="ECO:0000256" key="4">
    <source>
        <dbReference type="ARBA" id="ARBA00023136"/>
    </source>
</evidence>
<feature type="transmembrane region" description="Helical" evidence="5">
    <location>
        <begin position="195"/>
        <end position="216"/>
    </location>
</feature>
<dbReference type="AlphaFoldDB" id="A0A928YV07"/>
<feature type="transmembrane region" description="Helical" evidence="5">
    <location>
        <begin position="222"/>
        <end position="241"/>
    </location>
</feature>
<evidence type="ECO:0000313" key="7">
    <source>
        <dbReference type="EMBL" id="MBE8718529.1"/>
    </source>
</evidence>
<evidence type="ECO:0000259" key="6">
    <source>
        <dbReference type="Pfam" id="PF13515"/>
    </source>
</evidence>
<feature type="transmembrane region" description="Helical" evidence="5">
    <location>
        <begin position="153"/>
        <end position="174"/>
    </location>
</feature>
<evidence type="ECO:0000256" key="5">
    <source>
        <dbReference type="SAM" id="Phobius"/>
    </source>
</evidence>
<comment type="subcellular location">
    <subcellularLocation>
        <location evidence="1">Membrane</location>
        <topology evidence="1">Multi-pass membrane protein</topology>
    </subcellularLocation>
</comment>
<evidence type="ECO:0000256" key="3">
    <source>
        <dbReference type="ARBA" id="ARBA00022989"/>
    </source>
</evidence>
<sequence length="364" mass="39833">MSPSPLRKTRRVLREQWQQLITFNASDRRWQLPFTAALAAGLPMLIAAILGHIQFGLAASLGGMVFLHVSKTPLSHRMIRLMTCAFGMIACYAVGTFCQFVPLSIIPVITFTAVVVTMIVRYYDIGPPGSLFFVMAVSIGAYTPIPIERLPMMVGLLSLGCILAVFLAFCYSLYILRIEPANPAPVIQSPAYNYVIYDSVIIGGCVGASLLLAHLLQMERAYWVPISCVAVIQGASLQAVWSRQLQRVLGTALGIWLAFGLLSLPLNPISISFLIMLLTFLVEMLVVRHYGIAALFFTPLGLLLAEAATLSMGGDSSAIAEARFYDTLLGCAIGLLGGLLIYNQRCRHYLMPKLRRLIPARSMS</sequence>
<feature type="transmembrane region" description="Helical" evidence="5">
    <location>
        <begin position="324"/>
        <end position="343"/>
    </location>
</feature>
<organism evidence="7 8">
    <name type="scientific">Cellvibrio polysaccharolyticus</name>
    <dbReference type="NCBI Taxonomy" id="2082724"/>
    <lineage>
        <taxon>Bacteria</taxon>
        <taxon>Pseudomonadati</taxon>
        <taxon>Pseudomonadota</taxon>
        <taxon>Gammaproteobacteria</taxon>
        <taxon>Cellvibrionales</taxon>
        <taxon>Cellvibrionaceae</taxon>
        <taxon>Cellvibrio</taxon>
    </lineage>
</organism>
<dbReference type="InterPro" id="IPR049453">
    <property type="entry name" value="Memb_transporter_dom"/>
</dbReference>
<keyword evidence="2 5" id="KW-0812">Transmembrane</keyword>
<accession>A0A928YV07</accession>
<keyword evidence="4 5" id="KW-0472">Membrane</keyword>
<keyword evidence="3 5" id="KW-1133">Transmembrane helix</keyword>
<feature type="transmembrane region" description="Helical" evidence="5">
    <location>
        <begin position="34"/>
        <end position="67"/>
    </location>
</feature>